<dbReference type="EMBL" id="FN649729">
    <property type="protein sequence ID" value="CBN78747.1"/>
    <property type="molecule type" value="Genomic_DNA"/>
</dbReference>
<dbReference type="AlphaFoldDB" id="D8LQI3"/>
<keyword evidence="3" id="KW-1185">Reference proteome</keyword>
<evidence type="ECO:0000313" key="3">
    <source>
        <dbReference type="Proteomes" id="UP000002630"/>
    </source>
</evidence>
<gene>
    <name evidence="2" type="primary">Fcd1</name>
    <name evidence="2" type="ORF">Esi_0006_0125</name>
</gene>
<name>D8LQI3_ECTSI</name>
<dbReference type="EMBL" id="FN648818">
    <property type="protein sequence ID" value="CBN78747.1"/>
    <property type="molecule type" value="Genomic_DNA"/>
</dbReference>
<dbReference type="Proteomes" id="UP000002630">
    <property type="component" value="Linkage Group LG04"/>
</dbReference>
<feature type="compositionally biased region" description="Basic and acidic residues" evidence="1">
    <location>
        <begin position="77"/>
        <end position="95"/>
    </location>
</feature>
<sequence>MTTMAHMRYFYHTDDDFIPLKIDNDGDKSCYKCRRAFWKGETIEIIPPNTVKNKSGGDNYAWIGRRCRYSCDGGARGARDRATPRGSETHDDVSRHSSTTRPWFLARVIASIRSCVSL</sequence>
<organism evidence="2 3">
    <name type="scientific">Ectocarpus siliculosus</name>
    <name type="common">Brown alga</name>
    <name type="synonym">Conferva siliculosa</name>
    <dbReference type="NCBI Taxonomy" id="2880"/>
    <lineage>
        <taxon>Eukaryota</taxon>
        <taxon>Sar</taxon>
        <taxon>Stramenopiles</taxon>
        <taxon>Ochrophyta</taxon>
        <taxon>PX clade</taxon>
        <taxon>Phaeophyceae</taxon>
        <taxon>Ectocarpales</taxon>
        <taxon>Ectocarpaceae</taxon>
        <taxon>Ectocarpus</taxon>
    </lineage>
</organism>
<dbReference type="OrthoDB" id="10353557at2759"/>
<dbReference type="InParanoid" id="D8LQI3"/>
<evidence type="ECO:0000313" key="2">
    <source>
        <dbReference type="EMBL" id="CBN78747.1"/>
    </source>
</evidence>
<evidence type="ECO:0000256" key="1">
    <source>
        <dbReference type="SAM" id="MobiDB-lite"/>
    </source>
</evidence>
<accession>D8LQI3</accession>
<feature type="region of interest" description="Disordered" evidence="1">
    <location>
        <begin position="73"/>
        <end position="96"/>
    </location>
</feature>
<reference evidence="2 3" key="1">
    <citation type="journal article" date="2010" name="Nature">
        <title>The Ectocarpus genome and the independent evolution of multicellularity in brown algae.</title>
        <authorList>
            <person name="Cock J.M."/>
            <person name="Sterck L."/>
            <person name="Rouze P."/>
            <person name="Scornet D."/>
            <person name="Allen A.E."/>
            <person name="Amoutzias G."/>
            <person name="Anthouard V."/>
            <person name="Artiguenave F."/>
            <person name="Aury J.M."/>
            <person name="Badger J.H."/>
            <person name="Beszteri B."/>
            <person name="Billiau K."/>
            <person name="Bonnet E."/>
            <person name="Bothwell J.H."/>
            <person name="Bowler C."/>
            <person name="Boyen C."/>
            <person name="Brownlee C."/>
            <person name="Carrano C.J."/>
            <person name="Charrier B."/>
            <person name="Cho G.Y."/>
            <person name="Coelho S.M."/>
            <person name="Collen J."/>
            <person name="Corre E."/>
            <person name="Da Silva C."/>
            <person name="Delage L."/>
            <person name="Delaroque N."/>
            <person name="Dittami S.M."/>
            <person name="Doulbeau S."/>
            <person name="Elias M."/>
            <person name="Farnham G."/>
            <person name="Gachon C.M."/>
            <person name="Gschloessl B."/>
            <person name="Heesch S."/>
            <person name="Jabbari K."/>
            <person name="Jubin C."/>
            <person name="Kawai H."/>
            <person name="Kimura K."/>
            <person name="Kloareg B."/>
            <person name="Kupper F.C."/>
            <person name="Lang D."/>
            <person name="Le Bail A."/>
            <person name="Leblanc C."/>
            <person name="Lerouge P."/>
            <person name="Lohr M."/>
            <person name="Lopez P.J."/>
            <person name="Martens C."/>
            <person name="Maumus F."/>
            <person name="Michel G."/>
            <person name="Miranda-Saavedra D."/>
            <person name="Morales J."/>
            <person name="Moreau H."/>
            <person name="Motomura T."/>
            <person name="Nagasato C."/>
            <person name="Napoli C.A."/>
            <person name="Nelson D.R."/>
            <person name="Nyvall-Collen P."/>
            <person name="Peters A.F."/>
            <person name="Pommier C."/>
            <person name="Potin P."/>
            <person name="Poulain J."/>
            <person name="Quesneville H."/>
            <person name="Read B."/>
            <person name="Rensing S.A."/>
            <person name="Ritter A."/>
            <person name="Rousvoal S."/>
            <person name="Samanta M."/>
            <person name="Samson G."/>
            <person name="Schroeder D.C."/>
            <person name="Segurens B."/>
            <person name="Strittmatter M."/>
            <person name="Tonon T."/>
            <person name="Tregear J.W."/>
            <person name="Valentin K."/>
            <person name="von Dassow P."/>
            <person name="Yamagishi T."/>
            <person name="Van de Peer Y."/>
            <person name="Wincker P."/>
        </authorList>
    </citation>
    <scope>NUCLEOTIDE SEQUENCE [LARGE SCALE GENOMIC DNA]</scope>
    <source>
        <strain evidence="3">Ec32 / CCAP1310/4</strain>
    </source>
</reference>
<proteinExistence type="predicted"/>
<protein>
    <submittedName>
        <fullName evidence="2">Uncharacterized protein</fullName>
    </submittedName>
</protein>